<dbReference type="SUPFAM" id="SSF53597">
    <property type="entry name" value="Dihydrofolate reductase-like"/>
    <property type="match status" value="1"/>
</dbReference>
<dbReference type="GO" id="GO:0006730">
    <property type="term" value="P:one-carbon metabolic process"/>
    <property type="evidence" value="ECO:0007669"/>
    <property type="project" value="UniProtKB-KW"/>
</dbReference>
<comment type="similarity">
    <text evidence="2 7">Belongs to the dihydrofolate reductase family.</text>
</comment>
<dbReference type="InterPro" id="IPR024072">
    <property type="entry name" value="DHFR-like_dom_sf"/>
</dbReference>
<keyword evidence="4 7" id="KW-0554">One-carbon metabolism</keyword>
<dbReference type="AlphaFoldDB" id="A0A1S8LSK7"/>
<sequence length="153" mass="17633">MLSIIAALNDNYVIGNDNKLLWHISEDLKRFKKITNGKTIIMGRKTFNSLPGILPGRKHIVLTKNTGYINKNVSVVNDLSEIIKLKDTEEENFVIGGGEIYKALIPYSSILYLTCVHSNQNGDTYFPKFNYEDYSVIENEKHEKYDFITLKRR</sequence>
<dbReference type="InterPro" id="IPR001796">
    <property type="entry name" value="DHFR_dom"/>
</dbReference>
<gene>
    <name evidence="8" type="ORF">CROST_009450</name>
</gene>
<keyword evidence="6 7" id="KW-0560">Oxidoreductase</keyword>
<evidence type="ECO:0000256" key="2">
    <source>
        <dbReference type="ARBA" id="ARBA00009539"/>
    </source>
</evidence>
<comment type="pathway">
    <text evidence="1 7">Cofactor biosynthesis; tetrahydrofolate biosynthesis; 5,6,7,8-tetrahydrofolate from 7,8-dihydrofolate: step 1/1.</text>
</comment>
<protein>
    <recommendedName>
        <fullName evidence="3 7">Dihydrofolate reductase</fullName>
        <ecNumber evidence="3 7">1.5.1.3</ecNumber>
    </recommendedName>
</protein>
<dbReference type="Pfam" id="PF00186">
    <property type="entry name" value="DHFR_1"/>
    <property type="match status" value="1"/>
</dbReference>
<dbReference type="STRING" id="84029.CROST_04360"/>
<dbReference type="GO" id="GO:0046654">
    <property type="term" value="P:tetrahydrofolate biosynthetic process"/>
    <property type="evidence" value="ECO:0007669"/>
    <property type="project" value="UniProtKB-UniPathway"/>
</dbReference>
<comment type="catalytic activity">
    <reaction evidence="7">
        <text>(6S)-5,6,7,8-tetrahydrofolate + NADP(+) = 7,8-dihydrofolate + NADPH + H(+)</text>
        <dbReference type="Rhea" id="RHEA:15009"/>
        <dbReference type="ChEBI" id="CHEBI:15378"/>
        <dbReference type="ChEBI" id="CHEBI:57451"/>
        <dbReference type="ChEBI" id="CHEBI:57453"/>
        <dbReference type="ChEBI" id="CHEBI:57783"/>
        <dbReference type="ChEBI" id="CHEBI:58349"/>
        <dbReference type="EC" id="1.5.1.3"/>
    </reaction>
</comment>
<dbReference type="Proteomes" id="UP000190951">
    <property type="component" value="Chromosome"/>
</dbReference>
<dbReference type="EMBL" id="CP096983">
    <property type="protein sequence ID" value="URZ10237.1"/>
    <property type="molecule type" value="Genomic_DNA"/>
</dbReference>
<accession>A0A1S8LSK7</accession>
<evidence type="ECO:0000256" key="6">
    <source>
        <dbReference type="ARBA" id="ARBA00023002"/>
    </source>
</evidence>
<dbReference type="InterPro" id="IPR012259">
    <property type="entry name" value="DHFR"/>
</dbReference>
<keyword evidence="5 7" id="KW-0521">NADP</keyword>
<dbReference type="CDD" id="cd00209">
    <property type="entry name" value="DHFR"/>
    <property type="match status" value="1"/>
</dbReference>
<dbReference type="PROSITE" id="PS51330">
    <property type="entry name" value="DHFR_2"/>
    <property type="match status" value="1"/>
</dbReference>
<organism evidence="8 9">
    <name type="scientific">Clostridium felsineum</name>
    <dbReference type="NCBI Taxonomy" id="36839"/>
    <lineage>
        <taxon>Bacteria</taxon>
        <taxon>Bacillati</taxon>
        <taxon>Bacillota</taxon>
        <taxon>Clostridia</taxon>
        <taxon>Eubacteriales</taxon>
        <taxon>Clostridiaceae</taxon>
        <taxon>Clostridium</taxon>
    </lineage>
</organism>
<evidence type="ECO:0000313" key="8">
    <source>
        <dbReference type="EMBL" id="URZ10237.1"/>
    </source>
</evidence>
<keyword evidence="9" id="KW-1185">Reference proteome</keyword>
<evidence type="ECO:0000256" key="1">
    <source>
        <dbReference type="ARBA" id="ARBA00004903"/>
    </source>
</evidence>
<dbReference type="RefSeq" id="WP_077835235.1">
    <property type="nucleotide sequence ID" value="NZ_CP096983.1"/>
</dbReference>
<evidence type="ECO:0000256" key="3">
    <source>
        <dbReference type="ARBA" id="ARBA00012856"/>
    </source>
</evidence>
<dbReference type="PANTHER" id="PTHR48069:SF3">
    <property type="entry name" value="DIHYDROFOLATE REDUCTASE"/>
    <property type="match status" value="1"/>
</dbReference>
<dbReference type="PRINTS" id="PR00070">
    <property type="entry name" value="DHFR"/>
</dbReference>
<evidence type="ECO:0000256" key="4">
    <source>
        <dbReference type="ARBA" id="ARBA00022563"/>
    </source>
</evidence>
<evidence type="ECO:0000256" key="5">
    <source>
        <dbReference type="ARBA" id="ARBA00022857"/>
    </source>
</evidence>
<dbReference type="GO" id="GO:0050661">
    <property type="term" value="F:NADP binding"/>
    <property type="evidence" value="ECO:0007669"/>
    <property type="project" value="InterPro"/>
</dbReference>
<dbReference type="GO" id="GO:0005829">
    <property type="term" value="C:cytosol"/>
    <property type="evidence" value="ECO:0007669"/>
    <property type="project" value="TreeGrafter"/>
</dbReference>
<name>A0A1S8LSK7_9CLOT</name>
<evidence type="ECO:0000256" key="7">
    <source>
        <dbReference type="PIRNR" id="PIRNR000194"/>
    </source>
</evidence>
<dbReference type="KEGG" id="crw:CROST_009450"/>
<dbReference type="EC" id="1.5.1.3" evidence="3 7"/>
<dbReference type="GO" id="GO:0046655">
    <property type="term" value="P:folic acid metabolic process"/>
    <property type="evidence" value="ECO:0007669"/>
    <property type="project" value="TreeGrafter"/>
</dbReference>
<proteinExistence type="inferred from homology"/>
<comment type="function">
    <text evidence="7">Key enzyme in folate metabolism. Catalyzes an essential reaction for de novo glycine and purine synthesis, and for DNA precursor synthesis.</text>
</comment>
<dbReference type="Gene3D" id="3.40.430.10">
    <property type="entry name" value="Dihydrofolate Reductase, subunit A"/>
    <property type="match status" value="1"/>
</dbReference>
<reference evidence="8 9" key="1">
    <citation type="submission" date="2022-04" db="EMBL/GenBank/DDBJ databases">
        <title>Genome sequence of C. roseum typestrain.</title>
        <authorList>
            <person name="Poehlein A."/>
            <person name="Schoch T."/>
            <person name="Duerre P."/>
            <person name="Daniel R."/>
        </authorList>
    </citation>
    <scope>NUCLEOTIDE SEQUENCE [LARGE SCALE GENOMIC DNA]</scope>
    <source>
        <strain evidence="8 9">DSM 7320</strain>
    </source>
</reference>
<dbReference type="GO" id="GO:0004146">
    <property type="term" value="F:dihydrofolate reductase activity"/>
    <property type="evidence" value="ECO:0007669"/>
    <property type="project" value="UniProtKB-EC"/>
</dbReference>
<dbReference type="GO" id="GO:0046452">
    <property type="term" value="P:dihydrofolate metabolic process"/>
    <property type="evidence" value="ECO:0007669"/>
    <property type="project" value="TreeGrafter"/>
</dbReference>
<evidence type="ECO:0000313" key="9">
    <source>
        <dbReference type="Proteomes" id="UP000190951"/>
    </source>
</evidence>
<dbReference type="PIRSF" id="PIRSF000194">
    <property type="entry name" value="DHFR"/>
    <property type="match status" value="1"/>
</dbReference>
<dbReference type="PANTHER" id="PTHR48069">
    <property type="entry name" value="DIHYDROFOLATE REDUCTASE"/>
    <property type="match status" value="1"/>
</dbReference>